<dbReference type="Pfam" id="PF06259">
    <property type="entry name" value="Abhydrolase_8"/>
    <property type="match status" value="1"/>
</dbReference>
<name>A0A9X1SXP1_9ACTN</name>
<evidence type="ECO:0000259" key="2">
    <source>
        <dbReference type="Pfam" id="PF06259"/>
    </source>
</evidence>
<accession>A0A9X1SXP1</accession>
<dbReference type="InterPro" id="IPR010427">
    <property type="entry name" value="DUF1023"/>
</dbReference>
<feature type="domain" description="DUF1023" evidence="2">
    <location>
        <begin position="329"/>
        <end position="512"/>
    </location>
</feature>
<proteinExistence type="predicted"/>
<organism evidence="3 4">
    <name type="scientific">Kineosporia babensis</name>
    <dbReference type="NCBI Taxonomy" id="499548"/>
    <lineage>
        <taxon>Bacteria</taxon>
        <taxon>Bacillati</taxon>
        <taxon>Actinomycetota</taxon>
        <taxon>Actinomycetes</taxon>
        <taxon>Kineosporiales</taxon>
        <taxon>Kineosporiaceae</taxon>
        <taxon>Kineosporia</taxon>
    </lineage>
</organism>
<evidence type="ECO:0000256" key="1">
    <source>
        <dbReference type="SAM" id="Coils"/>
    </source>
</evidence>
<dbReference type="EMBL" id="JAJOMB010000026">
    <property type="protein sequence ID" value="MCD5316044.1"/>
    <property type="molecule type" value="Genomic_DNA"/>
</dbReference>
<comment type="caution">
    <text evidence="3">The sequence shown here is derived from an EMBL/GenBank/DDBJ whole genome shotgun (WGS) entry which is preliminary data.</text>
</comment>
<dbReference type="Proteomes" id="UP001138997">
    <property type="component" value="Unassembled WGS sequence"/>
</dbReference>
<gene>
    <name evidence="3" type="ORF">LR394_34630</name>
</gene>
<keyword evidence="1" id="KW-0175">Coiled coil</keyword>
<dbReference type="AlphaFoldDB" id="A0A9X1SXP1"/>
<evidence type="ECO:0000313" key="4">
    <source>
        <dbReference type="Proteomes" id="UP001138997"/>
    </source>
</evidence>
<dbReference type="RefSeq" id="WP_231448883.1">
    <property type="nucleotide sequence ID" value="NZ_JAJOMB010000026.1"/>
</dbReference>
<keyword evidence="3" id="KW-0378">Hydrolase</keyword>
<keyword evidence="4" id="KW-1185">Reference proteome</keyword>
<dbReference type="GO" id="GO:0016787">
    <property type="term" value="F:hydrolase activity"/>
    <property type="evidence" value="ECO:0007669"/>
    <property type="project" value="UniProtKB-KW"/>
</dbReference>
<evidence type="ECO:0000313" key="3">
    <source>
        <dbReference type="EMBL" id="MCD5316044.1"/>
    </source>
</evidence>
<reference evidence="3" key="1">
    <citation type="submission" date="2021-11" db="EMBL/GenBank/DDBJ databases">
        <title>Streptomyces corallinus and Kineosporia corallina sp. nov., two new coral-derived marine actinobacteria.</title>
        <authorList>
            <person name="Buangrab K."/>
            <person name="Sutthacheep M."/>
            <person name="Yeemin T."/>
            <person name="Harunari E."/>
            <person name="Igarashi Y."/>
            <person name="Sripreechasak P."/>
            <person name="Kanchanasin P."/>
            <person name="Tanasupawat S."/>
            <person name="Phongsopitanun W."/>
        </authorList>
    </citation>
    <scope>NUCLEOTIDE SEQUENCE</scope>
    <source>
        <strain evidence="3">JCM 31032</strain>
    </source>
</reference>
<feature type="coiled-coil region" evidence="1">
    <location>
        <begin position="253"/>
        <end position="308"/>
    </location>
</feature>
<protein>
    <submittedName>
        <fullName evidence="3">Alpha/beta hydrolase</fullName>
    </submittedName>
</protein>
<sequence>MSADWADVQLWKPAELQFAVKNLQKVEDSIVELGSDLVGAKPKSWSGTAAAAALSEWSSINESLEDRLTEIAAVRRGLSEAFDAATGIVNLRDQAIAFAEGNELVIVDNMVLDTRVEGLLPRVHASVMNHAERRQLQDKCAAMVEEVVRRAGYMDQDLVNLLNTGVLAGELAQLDSPSLRAARRLGASEGESGIYAPPTGDGTPDQNAAYWNALAPGEQAEVIEKHPEWIANRDGIPYAARDQANRALLPQYLDEWKRKLRQAQEERDALAGKYFNGVEISPEGQEEYRRLNAEIEQARERVDSLGSVAEMAQRPNRMILGLDLSEKRTQSIVSVGNPDTATHVGVFTPGLTSNVVGMKNYDTQMDQLRAVSGEALFRHGDAAGIEQGVEQVATITWMNYQSPQLTLDSVGDLDGDSVLETNSAQAGGDRLARFHQGLQSARDDGVNVTALGHSYGSTTTGYALQQTTGVDRVAFYGSPGLSVDDVEDLKVRSGNVFYAEADGDGIGDLAKFGKDPSEMPGITYLSTDKATVNGEELSGVRLHSDYMLEESTIQYNLGVLVAGYPEDAITGRSNLPLGEAYRARPDLGRMVEKPFGVFGR</sequence>